<dbReference type="OrthoDB" id="799104at2"/>
<evidence type="ECO:0000313" key="3">
    <source>
        <dbReference type="Proteomes" id="UP000285517"/>
    </source>
</evidence>
<accession>A0A410G6C2</accession>
<organism evidence="2 3">
    <name type="scientific">Aequorivita ciconiae</name>
    <dbReference type="NCBI Taxonomy" id="2494375"/>
    <lineage>
        <taxon>Bacteria</taxon>
        <taxon>Pseudomonadati</taxon>
        <taxon>Bacteroidota</taxon>
        <taxon>Flavobacteriia</taxon>
        <taxon>Flavobacteriales</taxon>
        <taxon>Flavobacteriaceae</taxon>
        <taxon>Aequorivita</taxon>
    </lineage>
</organism>
<sequence length="205" mass="24308">MKTLKYYFFFIGVSLTLFSCIGGANLSGFTAYKLPITDGTSTAIKFYPGLYVVKSHLDSNDKSEKMAIVFNDNGFSKLLSIENDNPKNDGLKNRIIKYSNYWGIYEMPGVYNIRKDTLYLQFFIKDNQAFYRRHVIENKFKILNDNTLLRYQIIINKEFPTNSIKIIPKNDTLVYYHNSDIDFKINEQWYFNKKWYRENLHESRN</sequence>
<reference evidence="2 3" key="1">
    <citation type="submission" date="2019-01" db="EMBL/GenBank/DDBJ databases">
        <title>Complete genome sequencing of Aequorivita sp. H23M31.</title>
        <authorList>
            <person name="Bae J.-W."/>
        </authorList>
    </citation>
    <scope>NUCLEOTIDE SEQUENCE [LARGE SCALE GENOMIC DNA]</scope>
    <source>
        <strain evidence="2 3">H23M31</strain>
    </source>
</reference>
<gene>
    <name evidence="2" type="ORF">EI546_14290</name>
</gene>
<dbReference type="Proteomes" id="UP000285517">
    <property type="component" value="Chromosome"/>
</dbReference>
<protein>
    <recommendedName>
        <fullName evidence="4">Lipoprotein</fullName>
    </recommendedName>
</protein>
<keyword evidence="1" id="KW-0472">Membrane</keyword>
<evidence type="ECO:0000256" key="1">
    <source>
        <dbReference type="SAM" id="Phobius"/>
    </source>
</evidence>
<dbReference type="AlphaFoldDB" id="A0A410G6C2"/>
<dbReference type="PROSITE" id="PS51257">
    <property type="entry name" value="PROKAR_LIPOPROTEIN"/>
    <property type="match status" value="1"/>
</dbReference>
<dbReference type="EMBL" id="CP034951">
    <property type="protein sequence ID" value="QAA82812.1"/>
    <property type="molecule type" value="Genomic_DNA"/>
</dbReference>
<evidence type="ECO:0008006" key="4">
    <source>
        <dbReference type="Google" id="ProtNLM"/>
    </source>
</evidence>
<proteinExistence type="predicted"/>
<keyword evidence="3" id="KW-1185">Reference proteome</keyword>
<dbReference type="KEGG" id="aev:EI546_14290"/>
<feature type="transmembrane region" description="Helical" evidence="1">
    <location>
        <begin position="6"/>
        <end position="26"/>
    </location>
</feature>
<name>A0A410G6C2_9FLAO</name>
<dbReference type="RefSeq" id="WP_128251176.1">
    <property type="nucleotide sequence ID" value="NZ_CP034951.1"/>
</dbReference>
<keyword evidence="1" id="KW-0812">Transmembrane</keyword>
<keyword evidence="1" id="KW-1133">Transmembrane helix</keyword>
<evidence type="ECO:0000313" key="2">
    <source>
        <dbReference type="EMBL" id="QAA82812.1"/>
    </source>
</evidence>